<keyword evidence="2" id="KW-0732">Signal</keyword>
<evidence type="ECO:0000256" key="2">
    <source>
        <dbReference type="SAM" id="SignalP"/>
    </source>
</evidence>
<dbReference type="AlphaFoldDB" id="A0AAD7XMK5"/>
<evidence type="ECO:0000313" key="4">
    <source>
        <dbReference type="Proteomes" id="UP001230188"/>
    </source>
</evidence>
<feature type="chain" id="PRO_5041936616" description="Glycosyl transferase CAP10 domain-containing protein" evidence="2">
    <location>
        <begin position="18"/>
        <end position="472"/>
    </location>
</feature>
<sequence length="472" mass="53766">MGRVVLVVLLWSGLVWSHWTPELAWDGTMRDRVVRELRRSVAASPRVLQPERHLARVLGVAEKVILVVEGRIFVSAKHRNLNKHKPQYHLKFLQSILESSSMPNFAYVFEEEAKGASDDGDLPFVAIAKWKGYEQPGVLVPNPYFANVTTWGREMRRLERPSWDDRDPRCLWRGAIITKECKQDTGNHARFCAVVRSVEHPSLIDARPVGRFEPRNPSLDPPRDRYCSRMAYDATMREIATSARNASAFLVPFMASSNFSRYQYLLNLPGVMGGSYSRNLNLLWNAGSVVLLWDARHVEWYYAALRHNVTHVGVGCDTLVEQMRNLRADPALALALRKNAKRVYDAFLAPEALVWYMQHLARALRDHSQMGLVLDDRDTRHAFFRSINCSRLFLLEVRISEEAASPQIDDYDLRTIDPADPAMGPCAQEEEDDDDRGGGEGLAAKLHSALGGVLRKSGKQPWTLLRHPHYYR</sequence>
<organism evidence="3 4">
    <name type="scientific">Chrysophaeum taylorii</name>
    <dbReference type="NCBI Taxonomy" id="2483200"/>
    <lineage>
        <taxon>Eukaryota</taxon>
        <taxon>Sar</taxon>
        <taxon>Stramenopiles</taxon>
        <taxon>Ochrophyta</taxon>
        <taxon>Pelagophyceae</taxon>
        <taxon>Pelagomonadales</taxon>
        <taxon>Pelagomonadaceae</taxon>
        <taxon>Chrysophaeum</taxon>
    </lineage>
</organism>
<proteinExistence type="predicted"/>
<gene>
    <name evidence="3" type="ORF">CTAYLR_009562</name>
</gene>
<dbReference type="Proteomes" id="UP001230188">
    <property type="component" value="Unassembled WGS sequence"/>
</dbReference>
<protein>
    <recommendedName>
        <fullName evidence="5">Glycosyl transferase CAP10 domain-containing protein</fullName>
    </recommendedName>
</protein>
<reference evidence="3" key="1">
    <citation type="submission" date="2023-01" db="EMBL/GenBank/DDBJ databases">
        <title>Metagenome sequencing of chrysophaentin producing Chrysophaeum taylorii.</title>
        <authorList>
            <person name="Davison J."/>
            <person name="Bewley C."/>
        </authorList>
    </citation>
    <scope>NUCLEOTIDE SEQUENCE</scope>
    <source>
        <strain evidence="3">NIES-1699</strain>
    </source>
</reference>
<keyword evidence="4" id="KW-1185">Reference proteome</keyword>
<feature type="region of interest" description="Disordered" evidence="1">
    <location>
        <begin position="419"/>
        <end position="442"/>
    </location>
</feature>
<comment type="caution">
    <text evidence="3">The sequence shown here is derived from an EMBL/GenBank/DDBJ whole genome shotgun (WGS) entry which is preliminary data.</text>
</comment>
<evidence type="ECO:0000313" key="3">
    <source>
        <dbReference type="EMBL" id="KAJ8606754.1"/>
    </source>
</evidence>
<feature type="signal peptide" evidence="2">
    <location>
        <begin position="1"/>
        <end position="17"/>
    </location>
</feature>
<name>A0AAD7XMK5_9STRA</name>
<evidence type="ECO:0000256" key="1">
    <source>
        <dbReference type="SAM" id="MobiDB-lite"/>
    </source>
</evidence>
<evidence type="ECO:0008006" key="5">
    <source>
        <dbReference type="Google" id="ProtNLM"/>
    </source>
</evidence>
<dbReference type="EMBL" id="JAQMWT010000249">
    <property type="protein sequence ID" value="KAJ8606754.1"/>
    <property type="molecule type" value="Genomic_DNA"/>
</dbReference>
<accession>A0AAD7XMK5</accession>